<accession>A0AAN6UGW7</accession>
<dbReference type="Proteomes" id="UP001304895">
    <property type="component" value="Unassembled WGS sequence"/>
</dbReference>
<reference evidence="2" key="2">
    <citation type="submission" date="2023-05" db="EMBL/GenBank/DDBJ databases">
        <authorList>
            <consortium name="Lawrence Berkeley National Laboratory"/>
            <person name="Steindorff A."/>
            <person name="Hensen N."/>
            <person name="Bonometti L."/>
            <person name="Westerberg I."/>
            <person name="Brannstrom I.O."/>
            <person name="Guillou S."/>
            <person name="Cros-Aarteil S."/>
            <person name="Calhoun S."/>
            <person name="Haridas S."/>
            <person name="Kuo A."/>
            <person name="Mondo S."/>
            <person name="Pangilinan J."/>
            <person name="Riley R."/>
            <person name="Labutti K."/>
            <person name="Andreopoulos B."/>
            <person name="Lipzen A."/>
            <person name="Chen C."/>
            <person name="Yanf M."/>
            <person name="Daum C."/>
            <person name="Ng V."/>
            <person name="Clum A."/>
            <person name="Ohm R."/>
            <person name="Martin F."/>
            <person name="Silar P."/>
            <person name="Natvig D."/>
            <person name="Lalanne C."/>
            <person name="Gautier V."/>
            <person name="Ament-Velasquez S.L."/>
            <person name="Kruys A."/>
            <person name="Hutchinson M.I."/>
            <person name="Powell A.J."/>
            <person name="Barry K."/>
            <person name="Miller A.N."/>
            <person name="Grigoriev I.V."/>
            <person name="Debuchy R."/>
            <person name="Gladieux P."/>
            <person name="Thoren M.H."/>
            <person name="Johannesson H."/>
        </authorList>
    </citation>
    <scope>NUCLEOTIDE SEQUENCE</scope>
    <source>
        <strain evidence="2">CBS 123565</strain>
    </source>
</reference>
<dbReference type="AlphaFoldDB" id="A0AAN6UGW7"/>
<keyword evidence="3" id="KW-1185">Reference proteome</keyword>
<proteinExistence type="predicted"/>
<feature type="region of interest" description="Disordered" evidence="1">
    <location>
        <begin position="13"/>
        <end position="136"/>
    </location>
</feature>
<evidence type="ECO:0000313" key="3">
    <source>
        <dbReference type="Proteomes" id="UP001304895"/>
    </source>
</evidence>
<dbReference type="EMBL" id="MU853416">
    <property type="protein sequence ID" value="KAK4132690.1"/>
    <property type="molecule type" value="Genomic_DNA"/>
</dbReference>
<name>A0AAN6UGW7_9PEZI</name>
<sequence length="136" mass="15347">MAWRGLSHAIAYPSHTCPFPGLNPTLGPAPRRRAAPRQTHRQTRKRERKRPSQAPRSVQFPPARSRSQHLKPRANQARVACRPPPRHTDRSSDRSCLVGRRDCAKPPRRAGPTVPPAMPVRRSDWRRAAPTAGRPK</sequence>
<protein>
    <submittedName>
        <fullName evidence="2">Uncharacterized protein</fullName>
    </submittedName>
</protein>
<comment type="caution">
    <text evidence="2">The sequence shown here is derived from an EMBL/GenBank/DDBJ whole genome shotgun (WGS) entry which is preliminary data.</text>
</comment>
<evidence type="ECO:0000256" key="1">
    <source>
        <dbReference type="SAM" id="MobiDB-lite"/>
    </source>
</evidence>
<evidence type="ECO:0000313" key="2">
    <source>
        <dbReference type="EMBL" id="KAK4132690.1"/>
    </source>
</evidence>
<gene>
    <name evidence="2" type="ORF">BT67DRAFT_75718</name>
</gene>
<reference evidence="2" key="1">
    <citation type="journal article" date="2023" name="Mol. Phylogenet. Evol.">
        <title>Genome-scale phylogeny and comparative genomics of the fungal order Sordariales.</title>
        <authorList>
            <person name="Hensen N."/>
            <person name="Bonometti L."/>
            <person name="Westerberg I."/>
            <person name="Brannstrom I.O."/>
            <person name="Guillou S."/>
            <person name="Cros-Aarteil S."/>
            <person name="Calhoun S."/>
            <person name="Haridas S."/>
            <person name="Kuo A."/>
            <person name="Mondo S."/>
            <person name="Pangilinan J."/>
            <person name="Riley R."/>
            <person name="LaButti K."/>
            <person name="Andreopoulos B."/>
            <person name="Lipzen A."/>
            <person name="Chen C."/>
            <person name="Yan M."/>
            <person name="Daum C."/>
            <person name="Ng V."/>
            <person name="Clum A."/>
            <person name="Steindorff A."/>
            <person name="Ohm R.A."/>
            <person name="Martin F."/>
            <person name="Silar P."/>
            <person name="Natvig D.O."/>
            <person name="Lalanne C."/>
            <person name="Gautier V."/>
            <person name="Ament-Velasquez S.L."/>
            <person name="Kruys A."/>
            <person name="Hutchinson M.I."/>
            <person name="Powell A.J."/>
            <person name="Barry K."/>
            <person name="Miller A.N."/>
            <person name="Grigoriev I.V."/>
            <person name="Debuchy R."/>
            <person name="Gladieux P."/>
            <person name="Hiltunen Thoren M."/>
            <person name="Johannesson H."/>
        </authorList>
    </citation>
    <scope>NUCLEOTIDE SEQUENCE</scope>
    <source>
        <strain evidence="2">CBS 123565</strain>
    </source>
</reference>
<feature type="compositionally biased region" description="Basic residues" evidence="1">
    <location>
        <begin position="30"/>
        <end position="51"/>
    </location>
</feature>
<feature type="compositionally biased region" description="Basic and acidic residues" evidence="1">
    <location>
        <begin position="86"/>
        <end position="105"/>
    </location>
</feature>
<organism evidence="2 3">
    <name type="scientific">Trichocladium antarcticum</name>
    <dbReference type="NCBI Taxonomy" id="1450529"/>
    <lineage>
        <taxon>Eukaryota</taxon>
        <taxon>Fungi</taxon>
        <taxon>Dikarya</taxon>
        <taxon>Ascomycota</taxon>
        <taxon>Pezizomycotina</taxon>
        <taxon>Sordariomycetes</taxon>
        <taxon>Sordariomycetidae</taxon>
        <taxon>Sordariales</taxon>
        <taxon>Chaetomiaceae</taxon>
        <taxon>Trichocladium</taxon>
    </lineage>
</organism>